<name>A0A835IBM5_9MAGN</name>
<organism evidence="1 2">
    <name type="scientific">Coptis chinensis</name>
    <dbReference type="NCBI Taxonomy" id="261450"/>
    <lineage>
        <taxon>Eukaryota</taxon>
        <taxon>Viridiplantae</taxon>
        <taxon>Streptophyta</taxon>
        <taxon>Embryophyta</taxon>
        <taxon>Tracheophyta</taxon>
        <taxon>Spermatophyta</taxon>
        <taxon>Magnoliopsida</taxon>
        <taxon>Ranunculales</taxon>
        <taxon>Ranunculaceae</taxon>
        <taxon>Coptidoideae</taxon>
        <taxon>Coptis</taxon>
    </lineage>
</organism>
<sequence length="94" mass="10665">MIQVVFHRLVVSQFHAQLSHTHREKRDGTLKAETMVPKARLSLGLLLLTGPFKRKNMLSLQREDDQKVMDALLIKLIEGVLELKTEDIFGSLAA</sequence>
<accession>A0A835IBM5</accession>
<keyword evidence="2" id="KW-1185">Reference proteome</keyword>
<protein>
    <submittedName>
        <fullName evidence="1">Uncharacterized protein</fullName>
    </submittedName>
</protein>
<comment type="caution">
    <text evidence="1">The sequence shown here is derived from an EMBL/GenBank/DDBJ whole genome shotgun (WGS) entry which is preliminary data.</text>
</comment>
<dbReference type="AlphaFoldDB" id="A0A835IBM5"/>
<dbReference type="EMBL" id="JADFTS010000003">
    <property type="protein sequence ID" value="KAF9615935.1"/>
    <property type="molecule type" value="Genomic_DNA"/>
</dbReference>
<reference evidence="1 2" key="1">
    <citation type="submission" date="2020-10" db="EMBL/GenBank/DDBJ databases">
        <title>The Coptis chinensis genome and diversification of protoberbering-type alkaloids.</title>
        <authorList>
            <person name="Wang B."/>
            <person name="Shu S."/>
            <person name="Song C."/>
            <person name="Liu Y."/>
        </authorList>
    </citation>
    <scope>NUCLEOTIDE SEQUENCE [LARGE SCALE GENOMIC DNA]</scope>
    <source>
        <strain evidence="1">HL-2020</strain>
        <tissue evidence="1">Leaf</tissue>
    </source>
</reference>
<dbReference type="Proteomes" id="UP000631114">
    <property type="component" value="Unassembled WGS sequence"/>
</dbReference>
<evidence type="ECO:0000313" key="1">
    <source>
        <dbReference type="EMBL" id="KAF9615935.1"/>
    </source>
</evidence>
<evidence type="ECO:0000313" key="2">
    <source>
        <dbReference type="Proteomes" id="UP000631114"/>
    </source>
</evidence>
<dbReference type="OrthoDB" id="2436667at2759"/>
<gene>
    <name evidence="1" type="ORF">IFM89_027181</name>
</gene>
<proteinExistence type="predicted"/>